<comment type="caution">
    <text evidence="2">The sequence shown here is derived from an EMBL/GenBank/DDBJ whole genome shotgun (WGS) entry which is preliminary data.</text>
</comment>
<organism evidence="2">
    <name type="scientific">marine sediment metagenome</name>
    <dbReference type="NCBI Taxonomy" id="412755"/>
    <lineage>
        <taxon>unclassified sequences</taxon>
        <taxon>metagenomes</taxon>
        <taxon>ecological metagenomes</taxon>
    </lineage>
</organism>
<feature type="region of interest" description="Disordered" evidence="1">
    <location>
        <begin position="119"/>
        <end position="141"/>
    </location>
</feature>
<dbReference type="AlphaFoldDB" id="A0A0F9Q3E7"/>
<proteinExistence type="predicted"/>
<dbReference type="EMBL" id="LAZR01005442">
    <property type="protein sequence ID" value="KKM99912.1"/>
    <property type="molecule type" value="Genomic_DNA"/>
</dbReference>
<gene>
    <name evidence="2" type="ORF">LCGC14_1143150</name>
</gene>
<protein>
    <submittedName>
        <fullName evidence="2">Uncharacterized protein</fullName>
    </submittedName>
</protein>
<evidence type="ECO:0000313" key="2">
    <source>
        <dbReference type="EMBL" id="KKM99912.1"/>
    </source>
</evidence>
<sequence length="141" mass="15394">MQPVNCDGTPWDTEISGAMHQKIRREVIAEFKARDTARGLPANGQCTVERDGGWRVDPKLVKLKTTGRETRLTITRRWAEFCAEPKSQAPYAIEVAAIERKADVEAVMAGTAEVADGIGAPAKRKVGRPRKVPVDAEPVAT</sequence>
<reference evidence="2" key="1">
    <citation type="journal article" date="2015" name="Nature">
        <title>Complex archaea that bridge the gap between prokaryotes and eukaryotes.</title>
        <authorList>
            <person name="Spang A."/>
            <person name="Saw J.H."/>
            <person name="Jorgensen S.L."/>
            <person name="Zaremba-Niedzwiedzka K."/>
            <person name="Martijn J."/>
            <person name="Lind A.E."/>
            <person name="van Eijk R."/>
            <person name="Schleper C."/>
            <person name="Guy L."/>
            <person name="Ettema T.J."/>
        </authorList>
    </citation>
    <scope>NUCLEOTIDE SEQUENCE</scope>
</reference>
<evidence type="ECO:0000256" key="1">
    <source>
        <dbReference type="SAM" id="MobiDB-lite"/>
    </source>
</evidence>
<name>A0A0F9Q3E7_9ZZZZ</name>
<feature type="compositionally biased region" description="Basic residues" evidence="1">
    <location>
        <begin position="122"/>
        <end position="131"/>
    </location>
</feature>
<accession>A0A0F9Q3E7</accession>